<gene>
    <name evidence="3" type="ORF">GALL_374400</name>
</gene>
<reference evidence="3" key="1">
    <citation type="submission" date="2016-10" db="EMBL/GenBank/DDBJ databases">
        <title>Sequence of Gallionella enrichment culture.</title>
        <authorList>
            <person name="Poehlein A."/>
            <person name="Muehling M."/>
            <person name="Daniel R."/>
        </authorList>
    </citation>
    <scope>NUCLEOTIDE SEQUENCE</scope>
</reference>
<name>A0A1J5QLG5_9ZZZZ</name>
<dbReference type="EMBL" id="MLJW01001010">
    <property type="protein sequence ID" value="OIQ80804.1"/>
    <property type="molecule type" value="Genomic_DNA"/>
</dbReference>
<evidence type="ECO:0000256" key="1">
    <source>
        <dbReference type="SAM" id="MobiDB-lite"/>
    </source>
</evidence>
<evidence type="ECO:0008006" key="4">
    <source>
        <dbReference type="Google" id="ProtNLM"/>
    </source>
</evidence>
<feature type="transmembrane region" description="Helical" evidence="2">
    <location>
        <begin position="57"/>
        <end position="80"/>
    </location>
</feature>
<organism evidence="3">
    <name type="scientific">mine drainage metagenome</name>
    <dbReference type="NCBI Taxonomy" id="410659"/>
    <lineage>
        <taxon>unclassified sequences</taxon>
        <taxon>metagenomes</taxon>
        <taxon>ecological metagenomes</taxon>
    </lineage>
</organism>
<sequence length="179" mass="18860">MTDTTAPATGSSESPATGIFTHVPHPRIAARKETGPTKTSDLRTKGKGPIGRLNARVGVLITVAVGTMWTAYLFTLLALISLPAAVKSHDTIILVAWIAQTFLQLVLLPIIIVGQNVQAAAADQRSEDTYKDAEAVLHEALQIQAHLQAQDEILQRLIDAAAASTTAPTGPEKPASPAN</sequence>
<accession>A0A1J5QLG5</accession>
<evidence type="ECO:0000313" key="3">
    <source>
        <dbReference type="EMBL" id="OIQ80804.1"/>
    </source>
</evidence>
<comment type="caution">
    <text evidence="3">The sequence shown here is derived from an EMBL/GenBank/DDBJ whole genome shotgun (WGS) entry which is preliminary data.</text>
</comment>
<evidence type="ECO:0000256" key="2">
    <source>
        <dbReference type="SAM" id="Phobius"/>
    </source>
</evidence>
<feature type="compositionally biased region" description="Polar residues" evidence="1">
    <location>
        <begin position="1"/>
        <end position="15"/>
    </location>
</feature>
<proteinExistence type="predicted"/>
<feature type="transmembrane region" description="Helical" evidence="2">
    <location>
        <begin position="92"/>
        <end position="113"/>
    </location>
</feature>
<feature type="region of interest" description="Disordered" evidence="1">
    <location>
        <begin position="1"/>
        <end position="20"/>
    </location>
</feature>
<keyword evidence="2" id="KW-0812">Transmembrane</keyword>
<keyword evidence="2" id="KW-0472">Membrane</keyword>
<keyword evidence="2" id="KW-1133">Transmembrane helix</keyword>
<dbReference type="AlphaFoldDB" id="A0A1J5QLG5"/>
<protein>
    <recommendedName>
        <fullName evidence="4">DUF1003 domain-containing protein</fullName>
    </recommendedName>
</protein>